<organism evidence="3 4">
    <name type="scientific">Candidatus Pullilachnospira stercoravium</name>
    <dbReference type="NCBI Taxonomy" id="2840913"/>
    <lineage>
        <taxon>Bacteria</taxon>
        <taxon>Bacillati</taxon>
        <taxon>Bacillota</taxon>
        <taxon>Clostridia</taxon>
        <taxon>Lachnospirales</taxon>
        <taxon>Lachnospiraceae</taxon>
        <taxon>Lachnospiraceae incertae sedis</taxon>
        <taxon>Candidatus Pullilachnospira</taxon>
    </lineage>
</organism>
<sequence length="471" mass="53930">MLLTLLTIINYLLGIFFSIVPMLVWQPRFIGKGKLCALLAAKVAFIVASQIRSAYMALHLPVSAFYYILFYMDTAWILLFFLILFWGKPIRWGPGFYGTMGYLLNVSLSRVLDSFTISWELTDYTETERLLYLMENPLYDTLRRIIMQLLVYGGSLLLMLLIRKFIFPRLRLEANPSPFLVVSEIAGIWFLDYLMLNVSYFSIHGYDQAYHIRSLIGIAQLLFQCAWALVILFLYRQIQSISRDSTQLATYEQQQRYAGELDRLNRQLGDFQRETARNLMEMGKAIEARDETALGKCFSSSISDRRINGQESQKIIRTLGSLKVIELKSLLLSKLNQMQALGIETKLDIPAPVEQIPMDLVDLTRTAGIFLDNALEAARQTSAPQVSLALYYRGGCLIFSVENTCLPLQHPLEKLMQKGVTTKENGRGMGLYIVSGILQNYPKITWNMECTGEFFREELEFYLEETVQPAG</sequence>
<feature type="transmembrane region" description="Helical" evidence="1">
    <location>
        <begin position="6"/>
        <end position="25"/>
    </location>
</feature>
<evidence type="ECO:0000259" key="2">
    <source>
        <dbReference type="Pfam" id="PF14501"/>
    </source>
</evidence>
<comment type="caution">
    <text evidence="3">The sequence shown here is derived from an EMBL/GenBank/DDBJ whole genome shotgun (WGS) entry which is preliminary data.</text>
</comment>
<feature type="transmembrane region" description="Helical" evidence="1">
    <location>
        <begin position="215"/>
        <end position="235"/>
    </location>
</feature>
<name>A0A9D1NT34_9FIRM</name>
<protein>
    <submittedName>
        <fullName evidence="3">GHKL domain-containing protein</fullName>
    </submittedName>
</protein>
<dbReference type="Pfam" id="PF14501">
    <property type="entry name" value="HATPase_c_5"/>
    <property type="match status" value="1"/>
</dbReference>
<evidence type="ECO:0000256" key="1">
    <source>
        <dbReference type="SAM" id="Phobius"/>
    </source>
</evidence>
<gene>
    <name evidence="3" type="ORF">IAA63_04060</name>
</gene>
<feature type="transmembrane region" description="Helical" evidence="1">
    <location>
        <begin position="149"/>
        <end position="167"/>
    </location>
</feature>
<dbReference type="PANTHER" id="PTHR40448">
    <property type="entry name" value="TWO-COMPONENT SENSOR HISTIDINE KINASE"/>
    <property type="match status" value="1"/>
</dbReference>
<keyword evidence="1" id="KW-0812">Transmembrane</keyword>
<dbReference type="GO" id="GO:0042802">
    <property type="term" value="F:identical protein binding"/>
    <property type="evidence" value="ECO:0007669"/>
    <property type="project" value="TreeGrafter"/>
</dbReference>
<feature type="transmembrane region" description="Helical" evidence="1">
    <location>
        <begin position="179"/>
        <end position="203"/>
    </location>
</feature>
<keyword evidence="1" id="KW-0472">Membrane</keyword>
<feature type="transmembrane region" description="Helical" evidence="1">
    <location>
        <begin position="64"/>
        <end position="86"/>
    </location>
</feature>
<feature type="domain" description="Sensor histidine kinase NatK-like C-terminal" evidence="2">
    <location>
        <begin position="358"/>
        <end position="457"/>
    </location>
</feature>
<dbReference type="PANTHER" id="PTHR40448:SF1">
    <property type="entry name" value="TWO-COMPONENT SENSOR HISTIDINE KINASE"/>
    <property type="match status" value="1"/>
</dbReference>
<proteinExistence type="predicted"/>
<dbReference type="Gene3D" id="3.30.565.10">
    <property type="entry name" value="Histidine kinase-like ATPase, C-terminal domain"/>
    <property type="match status" value="1"/>
</dbReference>
<dbReference type="AlphaFoldDB" id="A0A9D1NT34"/>
<dbReference type="InterPro" id="IPR036890">
    <property type="entry name" value="HATPase_C_sf"/>
</dbReference>
<reference evidence="3" key="2">
    <citation type="journal article" date="2021" name="PeerJ">
        <title>Extensive microbial diversity within the chicken gut microbiome revealed by metagenomics and culture.</title>
        <authorList>
            <person name="Gilroy R."/>
            <person name="Ravi A."/>
            <person name="Getino M."/>
            <person name="Pursley I."/>
            <person name="Horton D.L."/>
            <person name="Alikhan N.F."/>
            <person name="Baker D."/>
            <person name="Gharbi K."/>
            <person name="Hall N."/>
            <person name="Watson M."/>
            <person name="Adriaenssens E.M."/>
            <person name="Foster-Nyarko E."/>
            <person name="Jarju S."/>
            <person name="Secka A."/>
            <person name="Antonio M."/>
            <person name="Oren A."/>
            <person name="Chaudhuri R.R."/>
            <person name="La Ragione R."/>
            <person name="Hildebrand F."/>
            <person name="Pallen M.J."/>
        </authorList>
    </citation>
    <scope>NUCLEOTIDE SEQUENCE</scope>
    <source>
        <strain evidence="3">ChiBcec2-4451</strain>
    </source>
</reference>
<keyword evidence="1" id="KW-1133">Transmembrane helix</keyword>
<reference evidence="3" key="1">
    <citation type="submission" date="2020-10" db="EMBL/GenBank/DDBJ databases">
        <authorList>
            <person name="Gilroy R."/>
        </authorList>
    </citation>
    <scope>NUCLEOTIDE SEQUENCE</scope>
    <source>
        <strain evidence="3">ChiBcec2-4451</strain>
    </source>
</reference>
<dbReference type="EMBL" id="DVON01000085">
    <property type="protein sequence ID" value="HIV12300.1"/>
    <property type="molecule type" value="Genomic_DNA"/>
</dbReference>
<dbReference type="Proteomes" id="UP000886723">
    <property type="component" value="Unassembled WGS sequence"/>
</dbReference>
<dbReference type="SUPFAM" id="SSF55874">
    <property type="entry name" value="ATPase domain of HSP90 chaperone/DNA topoisomerase II/histidine kinase"/>
    <property type="match status" value="1"/>
</dbReference>
<dbReference type="InterPro" id="IPR032834">
    <property type="entry name" value="NatK-like_C"/>
</dbReference>
<evidence type="ECO:0000313" key="4">
    <source>
        <dbReference type="Proteomes" id="UP000886723"/>
    </source>
</evidence>
<evidence type="ECO:0000313" key="3">
    <source>
        <dbReference type="EMBL" id="HIV12300.1"/>
    </source>
</evidence>
<accession>A0A9D1NT34</accession>